<feature type="compositionally biased region" description="Basic and acidic residues" evidence="1">
    <location>
        <begin position="1488"/>
        <end position="1513"/>
    </location>
</feature>
<name>A0AAD1Y189_EUPCR</name>
<dbReference type="Proteomes" id="UP001295684">
    <property type="component" value="Unassembled WGS sequence"/>
</dbReference>
<feature type="region of interest" description="Disordered" evidence="1">
    <location>
        <begin position="418"/>
        <end position="451"/>
    </location>
</feature>
<feature type="region of interest" description="Disordered" evidence="1">
    <location>
        <begin position="613"/>
        <end position="633"/>
    </location>
</feature>
<feature type="compositionally biased region" description="Low complexity" evidence="1">
    <location>
        <begin position="1355"/>
        <end position="1368"/>
    </location>
</feature>
<feature type="compositionally biased region" description="Polar residues" evidence="1">
    <location>
        <begin position="613"/>
        <end position="627"/>
    </location>
</feature>
<feature type="region of interest" description="Disordered" evidence="1">
    <location>
        <begin position="908"/>
        <end position="1060"/>
    </location>
</feature>
<feature type="compositionally biased region" description="Basic residues" evidence="1">
    <location>
        <begin position="428"/>
        <end position="441"/>
    </location>
</feature>
<feature type="region of interest" description="Disordered" evidence="1">
    <location>
        <begin position="1339"/>
        <end position="1555"/>
    </location>
</feature>
<protein>
    <submittedName>
        <fullName evidence="2">Uncharacterized protein</fullName>
    </submittedName>
</protein>
<feature type="region of interest" description="Disordered" evidence="1">
    <location>
        <begin position="119"/>
        <end position="143"/>
    </location>
</feature>
<feature type="compositionally biased region" description="Polar residues" evidence="1">
    <location>
        <begin position="908"/>
        <end position="941"/>
    </location>
</feature>
<sequence length="1835" mass="208571">MEQSSSSQYVEIGKNIVRNVINNQIDSLPSSSDQVFGIKAQNSDDPKAVVPLPNVQEFPQAHETIPEMVESPKEGNILNGSSIMTEEVGSQKEKSVISDVKSQKIVIGPGNEVKFENFKSQRSSQLAKRPRANKSNKPMNRSLAKMSYNISNDFSSINMYNSGKRADSRKYSLPDIKRHFPRKAPSHKSYKSSKKSKNKLNSSSISNGKGQNKGNQEIGQSFMSFNANNSSNRNQHAHAQYKQSFGNPALQPSNVRESFDSQTTEGKKDAEEDEVQRGQNSINNEAHQEYNDNPSHASIPNTATIGENSLPDIDNSVVDETLPFKGLDNHYNMISKEGYSGANNTHQMQKTNENFYSSFKSKVANSNPLQHKESSYNHLSSFGNDQSENNGYDSSDIEREIGNRASTKQVNMYNVMRSSKNAQNSRSNAHRNAKFRNKYSRSKNNSSEVKNSMKADMANVLPKISNTGKIVSRKMAGMGNEISRRSKGSNHYDQNRGHLSYDDVYENIRGLKKNNHSSEKSHESSLSRHSGIINYRMATGISQPNRKIKYPKQSDVIAPWKINKKNSVLQKSSEHYADRRSYNASSNKNSKYDVEVKVAVASKNHNLKIPKVSNKNGLISSSDTQSVENKRESLTNQTTIKRINKNRGPDGYNKTPNFINPNESMKTVKKPKPRQKVKQKSVTNSTLIDYNDSSILEKHTINLDSDTEFLENKSQVPTESQYVQNQQTINYEDSGLVEGGNHTNKEENKSSQKVDSDKPPHFNDENDEKNLATFREKQKSQSDIHYGDVDLEEMDGDREAKTALERSRKFNTINAVREGDNYKNDRTLQLQLKQLNISVSERDRLNDEIYLNTNSAEENPEGVHVPIEDSRSITKRTLELNTHTSESIVEGESGFSVKEEIEYSDKNLQISSEHSPTRNKNLQISQKASPLHDQNIQTTAKSGIMGSKSPNSFPKNRKFTSQNEYINNEKSRLQLSNGRREKAQSSKDKKESLKGNLKSSQKSEARYGKNRPFEYNQNNSHQRNSGIPVQNSQEKKLPDRVTHTRTDVRPRDDNYSIPEFRGFDNKSVEYYPHAAPQVQDKGVQPSTKGKSEGVQFDLSEKPSATQIVAPQNVSEVVQFDPDAKSQGIQMTPHYNASEGIQFEMDNKSQGIQMTSNHGISEANQYNFDDKKSQGIQHVPERKKSQGLQIYPDRTKSEGIQMTNIGGVSEGNQVGSSINTPVSYISVGNKGYQFDVDNYNKSIQADTHPLKDMDIQCDLSENDKGIQADPEYVSRGQSAGSDSLLNPLMEKELEIVDNASKISHDSNLIDFSCQFSYHTIESTEGEAMKGITTILFIELEPESEETEERTFTPDYPESLSSHPEQLSSSENEKMSAYRSPPDLNDIKDDIKKSKKERTGSFTHNKKEQDKQRNMVLLDKPYVPKGIKHKKEKSENPSEESGSYMEERYYKRKPSEDSQKDDGNSTYAKTGSKGRDSKRKNPNFVQNPHRIKELEKLDPEATRLKNNKSKNEPKKKNLIPVNTFLSGQSLDSYPVRLEGSQPTPRSEENKAFSEFETPSEVEQLYKDIFKDLPQDTVNNLTSLSQKSKNSGHLNSHRDNKKDWANTPLYDEYEKVGVTLKNSKFDPTFTYKKTSKKGGVDYDFYNEEEAKQVYEFVRGRYDSQNYDKSIKSFYEKALNTLCWIYEDQMELNTFKKIRMMYKKVDVVTTLKLLLRCQLIYLARRDIMNIFESIRLFKVLKTKAKNLISSHIDFKEDAKNTTKRMQRVCKDLEDCQGSLIQNIVKFLKNNKLFENKIFIFEGKDWLTYSIKEYYKIAENAKKVGIIMRNVKDLDKSGGI</sequence>
<feature type="compositionally biased region" description="Polar residues" evidence="1">
    <location>
        <begin position="418"/>
        <end position="427"/>
    </location>
</feature>
<dbReference type="EMBL" id="CAMPGE010025513">
    <property type="protein sequence ID" value="CAI2383261.1"/>
    <property type="molecule type" value="Genomic_DNA"/>
</dbReference>
<accession>A0AAD1Y189</accession>
<feature type="compositionally biased region" description="Polar residues" evidence="1">
    <location>
        <begin position="654"/>
        <end position="665"/>
    </location>
</feature>
<feature type="compositionally biased region" description="Polar residues" evidence="1">
    <location>
        <begin position="1015"/>
        <end position="1032"/>
    </location>
</feature>
<gene>
    <name evidence="2" type="ORF">ECRASSUSDP1_LOCUS24757</name>
</gene>
<feature type="compositionally biased region" description="Basic and acidic residues" evidence="1">
    <location>
        <begin position="743"/>
        <end position="768"/>
    </location>
</feature>
<organism evidence="2 3">
    <name type="scientific">Euplotes crassus</name>
    <dbReference type="NCBI Taxonomy" id="5936"/>
    <lineage>
        <taxon>Eukaryota</taxon>
        <taxon>Sar</taxon>
        <taxon>Alveolata</taxon>
        <taxon>Ciliophora</taxon>
        <taxon>Intramacronucleata</taxon>
        <taxon>Spirotrichea</taxon>
        <taxon>Hypotrichia</taxon>
        <taxon>Euplotida</taxon>
        <taxon>Euplotidae</taxon>
        <taxon>Moneuplotes</taxon>
    </lineage>
</organism>
<feature type="compositionally biased region" description="Polar residues" evidence="1">
    <location>
        <begin position="277"/>
        <end position="307"/>
    </location>
</feature>
<feature type="region of interest" description="Disordered" evidence="1">
    <location>
        <begin position="366"/>
        <end position="396"/>
    </location>
</feature>
<keyword evidence="3" id="KW-1185">Reference proteome</keyword>
<feature type="compositionally biased region" description="Basic and acidic residues" evidence="1">
    <location>
        <begin position="1443"/>
        <end position="1461"/>
    </location>
</feature>
<feature type="region of interest" description="Disordered" evidence="1">
    <location>
        <begin position="645"/>
        <end position="684"/>
    </location>
</feature>
<evidence type="ECO:0000256" key="1">
    <source>
        <dbReference type="SAM" id="MobiDB-lite"/>
    </source>
</evidence>
<feature type="compositionally biased region" description="Basic and acidic residues" evidence="1">
    <location>
        <begin position="164"/>
        <end position="178"/>
    </location>
</feature>
<feature type="compositionally biased region" description="Polar residues" evidence="1">
    <location>
        <begin position="245"/>
        <end position="264"/>
    </location>
</feature>
<feature type="compositionally biased region" description="Basic residues" evidence="1">
    <location>
        <begin position="667"/>
        <end position="679"/>
    </location>
</feature>
<comment type="caution">
    <text evidence="2">The sequence shown here is derived from an EMBL/GenBank/DDBJ whole genome shotgun (WGS) entry which is preliminary data.</text>
</comment>
<evidence type="ECO:0000313" key="3">
    <source>
        <dbReference type="Proteomes" id="UP001295684"/>
    </source>
</evidence>
<feature type="region of interest" description="Disordered" evidence="1">
    <location>
        <begin position="155"/>
        <end position="217"/>
    </location>
</feature>
<feature type="region of interest" description="Disordered" evidence="1">
    <location>
        <begin position="733"/>
        <end position="768"/>
    </location>
</feature>
<evidence type="ECO:0000313" key="2">
    <source>
        <dbReference type="EMBL" id="CAI2383261.1"/>
    </source>
</evidence>
<feature type="region of interest" description="Disordered" evidence="1">
    <location>
        <begin position="245"/>
        <end position="312"/>
    </location>
</feature>
<feature type="compositionally biased region" description="Low complexity" evidence="1">
    <location>
        <begin position="199"/>
        <end position="209"/>
    </location>
</feature>
<feature type="compositionally biased region" description="Polar residues" evidence="1">
    <location>
        <begin position="376"/>
        <end position="393"/>
    </location>
</feature>
<feature type="compositionally biased region" description="Basic residues" evidence="1">
    <location>
        <begin position="179"/>
        <end position="198"/>
    </location>
</feature>
<feature type="compositionally biased region" description="Basic and acidic residues" evidence="1">
    <location>
        <begin position="1033"/>
        <end position="1054"/>
    </location>
</feature>
<reference evidence="2" key="1">
    <citation type="submission" date="2023-07" db="EMBL/GenBank/DDBJ databases">
        <authorList>
            <consortium name="AG Swart"/>
            <person name="Singh M."/>
            <person name="Singh A."/>
            <person name="Seah K."/>
            <person name="Emmerich C."/>
        </authorList>
    </citation>
    <scope>NUCLEOTIDE SEQUENCE</scope>
    <source>
        <strain evidence="2">DP1</strain>
    </source>
</reference>
<proteinExistence type="predicted"/>
<feature type="compositionally biased region" description="Basic and acidic residues" evidence="1">
    <location>
        <begin position="967"/>
        <end position="993"/>
    </location>
</feature>
<feature type="compositionally biased region" description="Polar residues" evidence="1">
    <location>
        <begin position="948"/>
        <end position="966"/>
    </location>
</feature>